<evidence type="ECO:0000256" key="14">
    <source>
        <dbReference type="HAMAP-Rule" id="MF_00154"/>
    </source>
</evidence>
<evidence type="ECO:0000256" key="4">
    <source>
        <dbReference type="ARBA" id="ARBA00022475"/>
    </source>
</evidence>
<comment type="catalytic activity">
    <reaction evidence="13 14">
        <text>heme b + (2E,6E)-farnesyl diphosphate + H2O = Fe(II)-heme o + diphosphate</text>
        <dbReference type="Rhea" id="RHEA:28070"/>
        <dbReference type="ChEBI" id="CHEBI:15377"/>
        <dbReference type="ChEBI" id="CHEBI:33019"/>
        <dbReference type="ChEBI" id="CHEBI:60344"/>
        <dbReference type="ChEBI" id="CHEBI:60530"/>
        <dbReference type="ChEBI" id="CHEBI:175763"/>
        <dbReference type="EC" id="2.5.1.141"/>
    </reaction>
</comment>
<dbReference type="Pfam" id="PF01040">
    <property type="entry name" value="UbiA"/>
    <property type="match status" value="1"/>
</dbReference>
<evidence type="ECO:0000313" key="15">
    <source>
        <dbReference type="EMBL" id="KZN44813.1"/>
    </source>
</evidence>
<comment type="miscellaneous">
    <text evidence="14">Carbon 2 of the heme B porphyrin ring is defined according to the Fischer nomenclature.</text>
</comment>
<keyword evidence="9 14" id="KW-0472">Membrane</keyword>
<sequence>MNLHSAKYLTRVSDLPKNVEVYLGICKLKVVFMLVLTAWVGIILAPEVGRSAMAQCFSLLGIGLVSAAAAAINHVVDQERDKKMARTRHRPLAQRQLTSQQAYIFAACIGLSGVGLLLIFSNWLCAVLTVSALFGYAVVYSVFLKHMTPQNIVIGGLAGAMPPLLGWVSESGTMSAEPWLLVMIIFTWTPPHFWALAIARKKDYERAHIPMLPVTHGVKFTKLCMLIYAVLLMLACLLPFLIGMSGWFYLIISSLLNVVFVQKITCLYFESKSESAMQVFRFSITYLLLLFVVLLVDKLVL</sequence>
<dbReference type="Proteomes" id="UP000076587">
    <property type="component" value="Unassembled WGS sequence"/>
</dbReference>
<feature type="transmembrane region" description="Helical" evidence="14">
    <location>
        <begin position="151"/>
        <end position="168"/>
    </location>
</feature>
<dbReference type="EMBL" id="AUXT01000186">
    <property type="protein sequence ID" value="KZN44813.1"/>
    <property type="molecule type" value="Genomic_DNA"/>
</dbReference>
<feature type="transmembrane region" description="Helical" evidence="14">
    <location>
        <begin position="180"/>
        <end position="199"/>
    </location>
</feature>
<comment type="function">
    <text evidence="14">Converts heme B (protoheme IX) to heme O by substitution of the vinyl group on carbon 2 of heme B porphyrin ring with a hydroxyethyl farnesyl side group.</text>
</comment>
<evidence type="ECO:0000256" key="8">
    <source>
        <dbReference type="ARBA" id="ARBA00023133"/>
    </source>
</evidence>
<feature type="transmembrane region" description="Helical" evidence="14">
    <location>
        <begin position="97"/>
        <end position="120"/>
    </location>
</feature>
<keyword evidence="6 14" id="KW-0812">Transmembrane</keyword>
<feature type="transmembrane region" description="Helical" evidence="14">
    <location>
        <begin position="220"/>
        <end position="241"/>
    </location>
</feature>
<evidence type="ECO:0000256" key="11">
    <source>
        <dbReference type="ARBA" id="ARBA00040810"/>
    </source>
</evidence>
<dbReference type="NCBIfam" id="NF003349">
    <property type="entry name" value="PRK04375.1-2"/>
    <property type="match status" value="1"/>
</dbReference>
<feature type="transmembrane region" description="Helical" evidence="14">
    <location>
        <begin position="279"/>
        <end position="296"/>
    </location>
</feature>
<name>A0A162A6B4_9GAMM</name>
<dbReference type="UniPathway" id="UPA00834">
    <property type="reaction ID" value="UER00712"/>
</dbReference>
<reference evidence="15 16" key="1">
    <citation type="submission" date="2013-07" db="EMBL/GenBank/DDBJ databases">
        <title>Comparative Genomic and Metabolomic Analysis of Twelve Strains of Pseudoalteromonas luteoviolacea.</title>
        <authorList>
            <person name="Vynne N.G."/>
            <person name="Mansson M."/>
            <person name="Gram L."/>
        </authorList>
    </citation>
    <scope>NUCLEOTIDE SEQUENCE [LARGE SCALE GENOMIC DNA]</scope>
    <source>
        <strain evidence="15 16">NCIMB 1942</strain>
    </source>
</reference>
<dbReference type="GO" id="GO:0005886">
    <property type="term" value="C:plasma membrane"/>
    <property type="evidence" value="ECO:0007669"/>
    <property type="project" value="UniProtKB-SubCell"/>
</dbReference>
<evidence type="ECO:0000256" key="10">
    <source>
        <dbReference type="ARBA" id="ARBA00030253"/>
    </source>
</evidence>
<dbReference type="HAMAP" id="MF_00154">
    <property type="entry name" value="CyoE_CtaB"/>
    <property type="match status" value="1"/>
</dbReference>
<comment type="subcellular location">
    <subcellularLocation>
        <location evidence="1 14">Cell membrane</location>
        <topology evidence="1 14">Multi-pass membrane protein</topology>
    </subcellularLocation>
</comment>
<dbReference type="GO" id="GO:0008495">
    <property type="term" value="F:protoheme IX farnesyltransferase activity"/>
    <property type="evidence" value="ECO:0007669"/>
    <property type="project" value="UniProtKB-UniRule"/>
</dbReference>
<comment type="pathway">
    <text evidence="2 14">Porphyrin-containing compound metabolism; heme O biosynthesis; heme O from protoheme: step 1/1.</text>
</comment>
<evidence type="ECO:0000256" key="3">
    <source>
        <dbReference type="ARBA" id="ARBA00012292"/>
    </source>
</evidence>
<dbReference type="EC" id="2.5.1.141" evidence="3 14"/>
<evidence type="ECO:0000256" key="5">
    <source>
        <dbReference type="ARBA" id="ARBA00022679"/>
    </source>
</evidence>
<dbReference type="RefSeq" id="WP_063378281.1">
    <property type="nucleotide sequence ID" value="NZ_AUXT01000186.1"/>
</dbReference>
<feature type="transmembrane region" description="Helical" evidence="14">
    <location>
        <begin position="52"/>
        <end position="76"/>
    </location>
</feature>
<dbReference type="PATRIC" id="fig|1365253.3.peg.3861"/>
<proteinExistence type="inferred from homology"/>
<organism evidence="15 16">
    <name type="scientific">Pseudoalteromonas luteoviolacea NCIMB 1942</name>
    <dbReference type="NCBI Taxonomy" id="1365253"/>
    <lineage>
        <taxon>Bacteria</taxon>
        <taxon>Pseudomonadati</taxon>
        <taxon>Pseudomonadota</taxon>
        <taxon>Gammaproteobacteria</taxon>
        <taxon>Alteromonadales</taxon>
        <taxon>Pseudoalteromonadaceae</taxon>
        <taxon>Pseudoalteromonas</taxon>
    </lineage>
</organism>
<dbReference type="OrthoDB" id="9814417at2"/>
<comment type="similarity">
    <text evidence="14">Belongs to the UbiA prenyltransferase family. Protoheme IX farnesyltransferase subfamily.</text>
</comment>
<keyword evidence="4 14" id="KW-1003">Cell membrane</keyword>
<evidence type="ECO:0000313" key="16">
    <source>
        <dbReference type="Proteomes" id="UP000076587"/>
    </source>
</evidence>
<protein>
    <recommendedName>
        <fullName evidence="11 14">Protoheme IX farnesyltransferase</fullName>
        <ecNumber evidence="3 14">2.5.1.141</ecNumber>
    </recommendedName>
    <alternativeName>
        <fullName evidence="12 14">Heme B farnesyltransferase</fullName>
    </alternativeName>
    <alternativeName>
        <fullName evidence="10 14">Heme O synthase</fullName>
    </alternativeName>
</protein>
<feature type="transmembrane region" description="Helical" evidence="14">
    <location>
        <begin position="21"/>
        <end position="46"/>
    </location>
</feature>
<gene>
    <name evidence="14" type="primary">cyoE</name>
    <name evidence="15" type="ORF">N482_15675</name>
</gene>
<dbReference type="NCBIfam" id="TIGR01473">
    <property type="entry name" value="cyoE_ctaB"/>
    <property type="match status" value="1"/>
</dbReference>
<dbReference type="Gene3D" id="1.10.357.140">
    <property type="entry name" value="UbiA prenyltransferase"/>
    <property type="match status" value="1"/>
</dbReference>
<evidence type="ECO:0000256" key="7">
    <source>
        <dbReference type="ARBA" id="ARBA00022989"/>
    </source>
</evidence>
<evidence type="ECO:0000256" key="12">
    <source>
        <dbReference type="ARBA" id="ARBA00042475"/>
    </source>
</evidence>
<dbReference type="InterPro" id="IPR006369">
    <property type="entry name" value="Protohaem_IX_farnesylTrfase"/>
</dbReference>
<dbReference type="PANTHER" id="PTHR43448">
    <property type="entry name" value="PROTOHEME IX FARNESYLTRANSFERASE, MITOCHONDRIAL"/>
    <property type="match status" value="1"/>
</dbReference>
<evidence type="ECO:0000256" key="13">
    <source>
        <dbReference type="ARBA" id="ARBA00047690"/>
    </source>
</evidence>
<keyword evidence="8 14" id="KW-0350">Heme biosynthesis</keyword>
<evidence type="ECO:0000256" key="1">
    <source>
        <dbReference type="ARBA" id="ARBA00004651"/>
    </source>
</evidence>
<dbReference type="CDD" id="cd13957">
    <property type="entry name" value="PT_UbiA_Cox10"/>
    <property type="match status" value="1"/>
</dbReference>
<evidence type="ECO:0000256" key="2">
    <source>
        <dbReference type="ARBA" id="ARBA00004919"/>
    </source>
</evidence>
<feature type="transmembrane region" description="Helical" evidence="14">
    <location>
        <begin position="126"/>
        <end position="144"/>
    </location>
</feature>
<dbReference type="AlphaFoldDB" id="A0A162A6B4"/>
<dbReference type="GO" id="GO:0048034">
    <property type="term" value="P:heme O biosynthetic process"/>
    <property type="evidence" value="ECO:0007669"/>
    <property type="project" value="UniProtKB-UniRule"/>
</dbReference>
<evidence type="ECO:0000256" key="6">
    <source>
        <dbReference type="ARBA" id="ARBA00022692"/>
    </source>
</evidence>
<keyword evidence="7 14" id="KW-1133">Transmembrane helix</keyword>
<accession>A0A162A6B4</accession>
<evidence type="ECO:0000256" key="9">
    <source>
        <dbReference type="ARBA" id="ARBA00023136"/>
    </source>
</evidence>
<dbReference type="PANTHER" id="PTHR43448:SF7">
    <property type="entry name" value="4-HYDROXYBENZOATE SOLANESYLTRANSFERASE"/>
    <property type="match status" value="1"/>
</dbReference>
<comment type="caution">
    <text evidence="15">The sequence shown here is derived from an EMBL/GenBank/DDBJ whole genome shotgun (WGS) entry which is preliminary data.</text>
</comment>
<keyword evidence="5 14" id="KW-0808">Transferase</keyword>
<dbReference type="InterPro" id="IPR044878">
    <property type="entry name" value="UbiA_sf"/>
</dbReference>
<dbReference type="InterPro" id="IPR000537">
    <property type="entry name" value="UbiA_prenyltransferase"/>
</dbReference>